<evidence type="ECO:0000313" key="2">
    <source>
        <dbReference type="EMBL" id="QHT95782.1"/>
    </source>
</evidence>
<feature type="domain" description="Minor capsid protein P8 central region" evidence="1">
    <location>
        <begin position="47"/>
        <end position="163"/>
    </location>
</feature>
<reference evidence="2" key="1">
    <citation type="journal article" date="2020" name="Nature">
        <title>Giant virus diversity and host interactions through global metagenomics.</title>
        <authorList>
            <person name="Schulz F."/>
            <person name="Roux S."/>
            <person name="Paez-Espino D."/>
            <person name="Jungbluth S."/>
            <person name="Walsh D.A."/>
            <person name="Denef V.J."/>
            <person name="McMahon K.D."/>
            <person name="Konstantinidis K.T."/>
            <person name="Eloe-Fadrosh E.A."/>
            <person name="Kyrpides N.C."/>
            <person name="Woyke T."/>
        </authorList>
    </citation>
    <scope>NUCLEOTIDE SEQUENCE</scope>
    <source>
        <strain evidence="2">GVMAG-M-3300024301-20</strain>
    </source>
</reference>
<dbReference type="InterPro" id="IPR043916">
    <property type="entry name" value="P8_CR"/>
</dbReference>
<dbReference type="AlphaFoldDB" id="A0A6C0IRY4"/>
<proteinExistence type="predicted"/>
<name>A0A6C0IRY4_9ZZZZ</name>
<protein>
    <recommendedName>
        <fullName evidence="1">Minor capsid protein P8 central region domain-containing protein</fullName>
    </recommendedName>
</protein>
<accession>A0A6C0IRY4</accession>
<evidence type="ECO:0000259" key="1">
    <source>
        <dbReference type="Pfam" id="PF19065"/>
    </source>
</evidence>
<dbReference type="Pfam" id="PF19065">
    <property type="entry name" value="P8_CR"/>
    <property type="match status" value="1"/>
</dbReference>
<organism evidence="2">
    <name type="scientific">viral metagenome</name>
    <dbReference type="NCBI Taxonomy" id="1070528"/>
    <lineage>
        <taxon>unclassified sequences</taxon>
        <taxon>metagenomes</taxon>
        <taxon>organismal metagenomes</taxon>
    </lineage>
</organism>
<sequence length="171" mass="19629">MNYNKSSNGRIDLINKTQPPDITNLFSLYDKIPANQCTTFRDATIGQWNETELSKAYFSQNNIQLLQNGIRAGVYYKSNGQYTIGQQDCEALKIIMRSTFLSYAVNLPENISGQIQELNKKVIDYCIEHVFSEAQGYMKYIQDVSTLPVPIATPVMTNQRDKNTYKMPTWF</sequence>
<dbReference type="EMBL" id="MN740246">
    <property type="protein sequence ID" value="QHT95782.1"/>
    <property type="molecule type" value="Genomic_DNA"/>
</dbReference>